<dbReference type="EMBL" id="VSSQ01135062">
    <property type="protein sequence ID" value="MPN60153.1"/>
    <property type="molecule type" value="Genomic_DNA"/>
</dbReference>
<protein>
    <submittedName>
        <fullName evidence="1">Uncharacterized protein</fullName>
    </submittedName>
</protein>
<dbReference type="AlphaFoldDB" id="A0A645JKI9"/>
<name>A0A645JKI9_9ZZZZ</name>
<organism evidence="1">
    <name type="scientific">bioreactor metagenome</name>
    <dbReference type="NCBI Taxonomy" id="1076179"/>
    <lineage>
        <taxon>unclassified sequences</taxon>
        <taxon>metagenomes</taxon>
        <taxon>ecological metagenomes</taxon>
    </lineage>
</organism>
<reference evidence="1" key="1">
    <citation type="submission" date="2019-08" db="EMBL/GenBank/DDBJ databases">
        <authorList>
            <person name="Kucharzyk K."/>
            <person name="Murdoch R.W."/>
            <person name="Higgins S."/>
            <person name="Loffler F."/>
        </authorList>
    </citation>
    <scope>NUCLEOTIDE SEQUENCE</scope>
</reference>
<gene>
    <name evidence="1" type="ORF">SDC9_207878</name>
</gene>
<accession>A0A645JKI9</accession>
<comment type="caution">
    <text evidence="1">The sequence shown here is derived from an EMBL/GenBank/DDBJ whole genome shotgun (WGS) entry which is preliminary data.</text>
</comment>
<proteinExistence type="predicted"/>
<evidence type="ECO:0000313" key="1">
    <source>
        <dbReference type="EMBL" id="MPN60153.1"/>
    </source>
</evidence>
<sequence length="152" mass="16380">MAVCPSDVTAKTYSDADWCGVGAIYSYRNDADYNGNTAVDGVPKKDALGRLPIGSKPYYAMLKAAKRPSGTVIYAADSYCFVSNTERSAASICGSTAQANCNNSAIYRRHLNRSNLLFIDGHVQNMGQRDMRMTDSKVKATYSAAGALQVLD</sequence>